<dbReference type="EMBL" id="LR796584">
    <property type="protein sequence ID" value="CAB4153158.1"/>
    <property type="molecule type" value="Genomic_DNA"/>
</dbReference>
<sequence>MEAIISKIVDYLVSEKEPNLILVVFASMVFAKWFLRENKNKKK</sequence>
<organism evidence="2">
    <name type="scientific">uncultured Caudovirales phage</name>
    <dbReference type="NCBI Taxonomy" id="2100421"/>
    <lineage>
        <taxon>Viruses</taxon>
        <taxon>Duplodnaviria</taxon>
        <taxon>Heunggongvirae</taxon>
        <taxon>Uroviricota</taxon>
        <taxon>Caudoviricetes</taxon>
        <taxon>Peduoviridae</taxon>
        <taxon>Maltschvirus</taxon>
        <taxon>Maltschvirus maltsch</taxon>
    </lineage>
</organism>
<accession>A0A6J5N369</accession>
<evidence type="ECO:0000256" key="1">
    <source>
        <dbReference type="SAM" id="Phobius"/>
    </source>
</evidence>
<evidence type="ECO:0000313" key="2">
    <source>
        <dbReference type="EMBL" id="CAB4153158.1"/>
    </source>
</evidence>
<keyword evidence="1" id="KW-1133">Transmembrane helix</keyword>
<reference evidence="2" key="1">
    <citation type="submission" date="2020-04" db="EMBL/GenBank/DDBJ databases">
        <authorList>
            <person name="Chiriac C."/>
            <person name="Salcher M."/>
            <person name="Ghai R."/>
            <person name="Kavagutti S V."/>
        </authorList>
    </citation>
    <scope>NUCLEOTIDE SEQUENCE</scope>
</reference>
<protein>
    <submittedName>
        <fullName evidence="2">Uncharacterized protein</fullName>
    </submittedName>
</protein>
<proteinExistence type="predicted"/>
<keyword evidence="1" id="KW-0812">Transmembrane</keyword>
<gene>
    <name evidence="2" type="ORF">UFOVP615_50</name>
</gene>
<name>A0A6J5N369_9CAUD</name>
<feature type="transmembrane region" description="Helical" evidence="1">
    <location>
        <begin position="19"/>
        <end position="35"/>
    </location>
</feature>
<keyword evidence="1" id="KW-0472">Membrane</keyword>